<comment type="caution">
    <text evidence="4">The sequence shown here is derived from an EMBL/GenBank/DDBJ whole genome shotgun (WGS) entry which is preliminary data.</text>
</comment>
<keyword evidence="1" id="KW-0812">Transmembrane</keyword>
<feature type="transmembrane region" description="Helical" evidence="1">
    <location>
        <begin position="6"/>
        <end position="27"/>
    </location>
</feature>
<dbReference type="Proteomes" id="UP000663854">
    <property type="component" value="Unassembled WGS sequence"/>
</dbReference>
<dbReference type="EMBL" id="CAJNOO010001304">
    <property type="protein sequence ID" value="CAF1131663.1"/>
    <property type="molecule type" value="Genomic_DNA"/>
</dbReference>
<keyword evidence="6" id="KW-1185">Reference proteome</keyword>
<evidence type="ECO:0000313" key="4">
    <source>
        <dbReference type="EMBL" id="CAF1134253.1"/>
    </source>
</evidence>
<dbReference type="EMBL" id="CAJNOU010001011">
    <property type="protein sequence ID" value="CAF1134253.1"/>
    <property type="molecule type" value="Genomic_DNA"/>
</dbReference>
<dbReference type="Proteomes" id="UP000663882">
    <property type="component" value="Unassembled WGS sequence"/>
</dbReference>
<name>A0A814RJZ5_9BILA</name>
<organism evidence="4 7">
    <name type="scientific">Rotaria sordida</name>
    <dbReference type="NCBI Taxonomy" id="392033"/>
    <lineage>
        <taxon>Eukaryota</taxon>
        <taxon>Metazoa</taxon>
        <taxon>Spiralia</taxon>
        <taxon>Gnathifera</taxon>
        <taxon>Rotifera</taxon>
        <taxon>Eurotatoria</taxon>
        <taxon>Bdelloidea</taxon>
        <taxon>Philodinida</taxon>
        <taxon>Philodinidae</taxon>
        <taxon>Rotaria</taxon>
    </lineage>
</organism>
<evidence type="ECO:0000256" key="1">
    <source>
        <dbReference type="SAM" id="Phobius"/>
    </source>
</evidence>
<accession>A0A814RJZ5</accession>
<dbReference type="Gene3D" id="3.40.50.11350">
    <property type="match status" value="1"/>
</dbReference>
<evidence type="ECO:0000313" key="7">
    <source>
        <dbReference type="Proteomes" id="UP000663889"/>
    </source>
</evidence>
<proteinExistence type="predicted"/>
<dbReference type="AlphaFoldDB" id="A0A814RJZ5"/>
<evidence type="ECO:0000313" key="2">
    <source>
        <dbReference type="EMBL" id="CAF0907460.1"/>
    </source>
</evidence>
<dbReference type="EMBL" id="CAJNOL010000610">
    <property type="protein sequence ID" value="CAF1137231.1"/>
    <property type="molecule type" value="Genomic_DNA"/>
</dbReference>
<protein>
    <submittedName>
        <fullName evidence="4">Uncharacterized protein</fullName>
    </submittedName>
</protein>
<keyword evidence="1" id="KW-1133">Transmembrane helix</keyword>
<evidence type="ECO:0000313" key="6">
    <source>
        <dbReference type="Proteomes" id="UP000663870"/>
    </source>
</evidence>
<sequence length="414" mass="49233">MSIKYIWRHLLCLMKMFILIFVILLYYNDRIKQNKTLPLKLSCLNVNKTKYESEISIFKLRLNQRLFHLGQRFSHININKLLHIQSSSTKTFTYFCSKFCGGWGDRLRGITSAYILAVLLQRRFVIDMQYPCNLTNFLLPNLIDWKPIYRIHQQKNSLKLDIMYSKYADKVISHMATDNLTQIWLNYDNIFFTTNNDLISIVLKNPFFKLIKSQINIQSNESTQQELFPFLFEFLFKPTSIIINKIDELFLKSSLYFNQSIICMHIRIGQSLTLRNDKKLPFRQAIVHDMLEFIDKNLTDSYSSIFVTSDSYQIQQDIYKHYGNNRLLSVSGPIIHIDRLNTKMESNETLYHGFVKVISDFYFLGECDTLLRPRSGFSEWAGRRRLKEYSNLYIYCRGIHRVTSSKWRRPYNLC</sequence>
<dbReference type="Proteomes" id="UP000663889">
    <property type="component" value="Unassembled WGS sequence"/>
</dbReference>
<dbReference type="Proteomes" id="UP000663870">
    <property type="component" value="Unassembled WGS sequence"/>
</dbReference>
<keyword evidence="1" id="KW-0472">Membrane</keyword>
<dbReference type="EMBL" id="CAJNOH010000148">
    <property type="protein sequence ID" value="CAF0907460.1"/>
    <property type="molecule type" value="Genomic_DNA"/>
</dbReference>
<gene>
    <name evidence="5" type="ORF">JXQ802_LOCUS21021</name>
    <name evidence="2" type="ORF">PYM288_LOCUS9837</name>
    <name evidence="3" type="ORF">RFH988_LOCUS20901</name>
    <name evidence="4" type="ORF">SEV965_LOCUS17589</name>
</gene>
<evidence type="ECO:0000313" key="3">
    <source>
        <dbReference type="EMBL" id="CAF1131663.1"/>
    </source>
</evidence>
<dbReference type="OrthoDB" id="428346at2759"/>
<reference evidence="4" key="1">
    <citation type="submission" date="2021-02" db="EMBL/GenBank/DDBJ databases">
        <authorList>
            <person name="Nowell W R."/>
        </authorList>
    </citation>
    <scope>NUCLEOTIDE SEQUENCE</scope>
</reference>
<evidence type="ECO:0000313" key="5">
    <source>
        <dbReference type="EMBL" id="CAF1137231.1"/>
    </source>
</evidence>